<keyword evidence="2" id="KW-0472">Membrane</keyword>
<dbReference type="Gene3D" id="3.20.20.450">
    <property type="entry name" value="EAL domain"/>
    <property type="match status" value="1"/>
</dbReference>
<organism evidence="4 5">
    <name type="scientific">Azospirillum thiophilum</name>
    <dbReference type="NCBI Taxonomy" id="528244"/>
    <lineage>
        <taxon>Bacteria</taxon>
        <taxon>Pseudomonadati</taxon>
        <taxon>Pseudomonadota</taxon>
        <taxon>Alphaproteobacteria</taxon>
        <taxon>Rhodospirillales</taxon>
        <taxon>Azospirillaceae</taxon>
        <taxon>Azospirillum</taxon>
    </lineage>
</organism>
<protein>
    <submittedName>
        <fullName evidence="4">Diguanylate phosphodiesterase</fullName>
    </submittedName>
</protein>
<gene>
    <name evidence="4" type="ORF">AL072_06550</name>
</gene>
<reference evidence="5" key="1">
    <citation type="submission" date="2015-08" db="EMBL/GenBank/DDBJ databases">
        <title>Complete Genome Sequence of Azospirillum thiophilum BV-S.</title>
        <authorList>
            <person name="Fomenkov A."/>
            <person name="Vincze T."/>
            <person name="Grabovich M."/>
            <person name="Dubinina G."/>
            <person name="Orlova M."/>
            <person name="Belousova E."/>
            <person name="Roberts R.J."/>
        </authorList>
    </citation>
    <scope>NUCLEOTIDE SEQUENCE [LARGE SCALE GENOMIC DNA]</scope>
    <source>
        <strain evidence="5">BV-S</strain>
    </source>
</reference>
<sequence length="404" mass="44378">MTLLTHAVYALAYLVAGGTAAASLWALRPEADPLVAGLAGGMVVLAGALAHETAARLGRERAAGRRIARLNGRVEELARLLEQRLAAETAVQGIQPDAGARYDAVMQEVRLLQSLVARLTERRAPRPPAPSVERRSAAGAPPEAAVRPVPPSVRPSSAPMDDAAVLEAVHEALKADRIDIYLQPIVSLPQRKHRFYEVFSRVRAADGTQIMPDRYLDIAEREGLIATIDNLLLVRCVQLIRETERRQHAIGFFANISAATLADADFMRQFLHMMTQNQALVPKLVFELSQHDLGAGGAVTMGILSQLARLGFRFSMDQVTDLDIDLDRLLRHEFRCVKLDRALVLDPANAGRIGDLRRRCAAEGIDLIVEKIETENQLVEVLDTGFDFGQGYLFGEPRLSRKPE</sequence>
<proteinExistence type="predicted"/>
<dbReference type="Proteomes" id="UP000069935">
    <property type="component" value="Chromosome 1"/>
</dbReference>
<feature type="domain" description="EAL" evidence="3">
    <location>
        <begin position="162"/>
        <end position="404"/>
    </location>
</feature>
<dbReference type="PANTHER" id="PTHR33121:SF79">
    <property type="entry name" value="CYCLIC DI-GMP PHOSPHODIESTERASE PDED-RELATED"/>
    <property type="match status" value="1"/>
</dbReference>
<dbReference type="SMART" id="SM00052">
    <property type="entry name" value="EAL"/>
    <property type="match status" value="1"/>
</dbReference>
<dbReference type="CDD" id="cd01948">
    <property type="entry name" value="EAL"/>
    <property type="match status" value="1"/>
</dbReference>
<feature type="transmembrane region" description="Helical" evidence="2">
    <location>
        <begin position="33"/>
        <end position="51"/>
    </location>
</feature>
<dbReference type="PROSITE" id="PS50883">
    <property type="entry name" value="EAL"/>
    <property type="match status" value="1"/>
</dbReference>
<evidence type="ECO:0000256" key="2">
    <source>
        <dbReference type="SAM" id="Phobius"/>
    </source>
</evidence>
<dbReference type="InterPro" id="IPR035919">
    <property type="entry name" value="EAL_sf"/>
</dbReference>
<feature type="compositionally biased region" description="Low complexity" evidence="1">
    <location>
        <begin position="137"/>
        <end position="147"/>
    </location>
</feature>
<evidence type="ECO:0000313" key="4">
    <source>
        <dbReference type="EMBL" id="ALG72046.1"/>
    </source>
</evidence>
<dbReference type="AlphaFoldDB" id="A0AAC8VZ68"/>
<reference evidence="4 5" key="2">
    <citation type="journal article" date="2016" name="Genome Announc.">
        <title>Complete Genome Sequence of a Strain of Azospirillum thiophilum Isolated from a Sulfide Spring.</title>
        <authorList>
            <person name="Fomenkov A."/>
            <person name="Vincze T."/>
            <person name="Grabovich M."/>
            <person name="Anton B.P."/>
            <person name="Dubinina G."/>
            <person name="Orlova M."/>
            <person name="Belousova E."/>
            <person name="Roberts R.J."/>
        </authorList>
    </citation>
    <scope>NUCLEOTIDE SEQUENCE [LARGE SCALE GENOMIC DNA]</scope>
    <source>
        <strain evidence="4 5">BV-S</strain>
    </source>
</reference>
<evidence type="ECO:0000259" key="3">
    <source>
        <dbReference type="PROSITE" id="PS50883"/>
    </source>
</evidence>
<feature type="region of interest" description="Disordered" evidence="1">
    <location>
        <begin position="122"/>
        <end position="158"/>
    </location>
</feature>
<dbReference type="InterPro" id="IPR050706">
    <property type="entry name" value="Cyclic-di-GMP_PDE-like"/>
</dbReference>
<dbReference type="InterPro" id="IPR001633">
    <property type="entry name" value="EAL_dom"/>
</dbReference>
<dbReference type="EMBL" id="CP012401">
    <property type="protein sequence ID" value="ALG72046.1"/>
    <property type="molecule type" value="Genomic_DNA"/>
</dbReference>
<keyword evidence="5" id="KW-1185">Reference proteome</keyword>
<dbReference type="KEGG" id="ati:AL072_06550"/>
<keyword evidence="2" id="KW-0812">Transmembrane</keyword>
<accession>A0AAC8VZ68</accession>
<name>A0AAC8VZ68_9PROT</name>
<keyword evidence="2" id="KW-1133">Transmembrane helix</keyword>
<dbReference type="PANTHER" id="PTHR33121">
    <property type="entry name" value="CYCLIC DI-GMP PHOSPHODIESTERASE PDEF"/>
    <property type="match status" value="1"/>
</dbReference>
<dbReference type="GO" id="GO:0071111">
    <property type="term" value="F:cyclic-guanylate-specific phosphodiesterase activity"/>
    <property type="evidence" value="ECO:0007669"/>
    <property type="project" value="InterPro"/>
</dbReference>
<feature type="transmembrane region" description="Helical" evidence="2">
    <location>
        <begin position="7"/>
        <end position="27"/>
    </location>
</feature>
<dbReference type="SUPFAM" id="SSF141868">
    <property type="entry name" value="EAL domain-like"/>
    <property type="match status" value="1"/>
</dbReference>
<evidence type="ECO:0000256" key="1">
    <source>
        <dbReference type="SAM" id="MobiDB-lite"/>
    </source>
</evidence>
<dbReference type="Pfam" id="PF00563">
    <property type="entry name" value="EAL"/>
    <property type="match status" value="1"/>
</dbReference>
<evidence type="ECO:0000313" key="5">
    <source>
        <dbReference type="Proteomes" id="UP000069935"/>
    </source>
</evidence>